<organism evidence="1 2">
    <name type="scientific">Dyella tabacisoli</name>
    <dbReference type="NCBI Taxonomy" id="2282381"/>
    <lineage>
        <taxon>Bacteria</taxon>
        <taxon>Pseudomonadati</taxon>
        <taxon>Pseudomonadota</taxon>
        <taxon>Gammaproteobacteria</taxon>
        <taxon>Lysobacterales</taxon>
        <taxon>Rhodanobacteraceae</taxon>
        <taxon>Dyella</taxon>
    </lineage>
</organism>
<dbReference type="EMBL" id="QQAH01000022">
    <property type="protein sequence ID" value="RDD80072.1"/>
    <property type="molecule type" value="Genomic_DNA"/>
</dbReference>
<sequence length="176" mass="19406">MQRSTGILPYECVRLGRAFRQGFLPWRKGIDIHVDAPTGLVVQASPLQRGPEEQRASCAHSGATARSRRYMKCTPHSPLPCLQGRVGEGFNLAARLDPLPASPEEQKRREQRLLTLLLTLGPLCVGEGRTIRPAGDSAWMPSPFRQCMDALSKSPADPHKPVGRRTGVLFLLVTFL</sequence>
<comment type="caution">
    <text evidence="1">The sequence shown here is derived from an EMBL/GenBank/DDBJ whole genome shotgun (WGS) entry which is preliminary data.</text>
</comment>
<evidence type="ECO:0000313" key="1">
    <source>
        <dbReference type="EMBL" id="RDD80072.1"/>
    </source>
</evidence>
<evidence type="ECO:0000313" key="2">
    <source>
        <dbReference type="Proteomes" id="UP000253782"/>
    </source>
</evidence>
<gene>
    <name evidence="1" type="ORF">DVJ77_19590</name>
</gene>
<proteinExistence type="predicted"/>
<protein>
    <submittedName>
        <fullName evidence="1">Uncharacterized protein</fullName>
    </submittedName>
</protein>
<keyword evidence="2" id="KW-1185">Reference proteome</keyword>
<dbReference type="Proteomes" id="UP000253782">
    <property type="component" value="Unassembled WGS sequence"/>
</dbReference>
<accession>A0A369UH41</accession>
<dbReference type="AlphaFoldDB" id="A0A369UH41"/>
<dbReference type="OrthoDB" id="5959904at2"/>
<reference evidence="1 2" key="1">
    <citation type="submission" date="2018-07" db="EMBL/GenBank/DDBJ databases">
        <title>Dyella tabacisoli L4-6T, whole genome shotgun sequence.</title>
        <authorList>
            <person name="Zhou X.-K."/>
            <person name="Li W.-J."/>
            <person name="Duan Y.-Q."/>
        </authorList>
    </citation>
    <scope>NUCLEOTIDE SEQUENCE [LARGE SCALE GENOMIC DNA]</scope>
    <source>
        <strain evidence="1 2">L4-6</strain>
    </source>
</reference>
<name>A0A369UH41_9GAMM</name>